<comment type="caution">
    <text evidence="4">The sequence shown here is derived from an EMBL/GenBank/DDBJ whole genome shotgun (WGS) entry which is preliminary data.</text>
</comment>
<evidence type="ECO:0000256" key="1">
    <source>
        <dbReference type="ARBA" id="ARBA00022516"/>
    </source>
</evidence>
<dbReference type="GO" id="GO:0006633">
    <property type="term" value="P:fatty acid biosynthetic process"/>
    <property type="evidence" value="ECO:0007669"/>
    <property type="project" value="InterPro"/>
</dbReference>
<reference evidence="4" key="1">
    <citation type="submission" date="2021-06" db="EMBL/GenBank/DDBJ databases">
        <authorList>
            <person name="Huq M.A."/>
        </authorList>
    </citation>
    <scope>NUCLEOTIDE SEQUENCE</scope>
    <source>
        <strain evidence="4">MAH-26</strain>
    </source>
</reference>
<evidence type="ECO:0000313" key="4">
    <source>
        <dbReference type="EMBL" id="MBV4357898.1"/>
    </source>
</evidence>
<dbReference type="Proteomes" id="UP000812270">
    <property type="component" value="Unassembled WGS sequence"/>
</dbReference>
<keyword evidence="1" id="KW-0444">Lipid biosynthesis</keyword>
<dbReference type="PANTHER" id="PTHR38764:SF1">
    <property type="entry name" value="ACYL CARRIER PROTEIN PHOSPHODIESTERASE"/>
    <property type="match status" value="1"/>
</dbReference>
<dbReference type="Pfam" id="PF04336">
    <property type="entry name" value="ACP_PD"/>
    <property type="match status" value="1"/>
</dbReference>
<name>A0A9E2SAJ2_9BACT</name>
<dbReference type="AlphaFoldDB" id="A0A9E2SAJ2"/>
<dbReference type="EMBL" id="JAHSPG010000008">
    <property type="protein sequence ID" value="MBV4357898.1"/>
    <property type="molecule type" value="Genomic_DNA"/>
</dbReference>
<gene>
    <name evidence="4" type="ORF">KTO63_12110</name>
</gene>
<dbReference type="InterPro" id="IPR007431">
    <property type="entry name" value="ACP_PD"/>
</dbReference>
<organism evidence="4 5">
    <name type="scientific">Pinibacter aurantiacus</name>
    <dbReference type="NCBI Taxonomy" id="2851599"/>
    <lineage>
        <taxon>Bacteria</taxon>
        <taxon>Pseudomonadati</taxon>
        <taxon>Bacteroidota</taxon>
        <taxon>Chitinophagia</taxon>
        <taxon>Chitinophagales</taxon>
        <taxon>Chitinophagaceae</taxon>
        <taxon>Pinibacter</taxon>
    </lineage>
</organism>
<keyword evidence="2" id="KW-0378">Hydrolase</keyword>
<keyword evidence="5" id="KW-1185">Reference proteome</keyword>
<sequence length="192" mass="22526">MNFLAHAYLSFNEPEILVGNMISDFVKGKKKLDYPEGIQNGIQIHRNIDEFTDTHEATKRAMTVYKPAYRLYSAAFVDVSFDYFLANDKSIFSDASLFDFSQSVYATLDRYIDQLPGPFKMMFPYMQSNNWLYNYRTKYGMERSFGGIVRRSRYLEESDTAFQIFNDNIPYLQECYDAFFPQLVSYAKTLVK</sequence>
<accession>A0A9E2SAJ2</accession>
<dbReference type="GO" id="GO:0008770">
    <property type="term" value="F:[acyl-carrier-protein] phosphodiesterase activity"/>
    <property type="evidence" value="ECO:0007669"/>
    <property type="project" value="InterPro"/>
</dbReference>
<protein>
    <submittedName>
        <fullName evidence="4">DUF479 domain-containing protein</fullName>
    </submittedName>
</protein>
<evidence type="ECO:0000256" key="3">
    <source>
        <dbReference type="ARBA" id="ARBA00023098"/>
    </source>
</evidence>
<dbReference type="RefSeq" id="WP_217791551.1">
    <property type="nucleotide sequence ID" value="NZ_JAHSPG010000008.1"/>
</dbReference>
<evidence type="ECO:0000313" key="5">
    <source>
        <dbReference type="Proteomes" id="UP000812270"/>
    </source>
</evidence>
<keyword evidence="3" id="KW-0443">Lipid metabolism</keyword>
<evidence type="ECO:0000256" key="2">
    <source>
        <dbReference type="ARBA" id="ARBA00022801"/>
    </source>
</evidence>
<proteinExistence type="predicted"/>
<dbReference type="PANTHER" id="PTHR38764">
    <property type="entry name" value="ACYL CARRIER PROTEIN PHOSPHODIESTERASE"/>
    <property type="match status" value="1"/>
</dbReference>